<evidence type="ECO:0000313" key="6">
    <source>
        <dbReference type="EMBL" id="CAL1126777.1"/>
    </source>
</evidence>
<evidence type="ECO:0000313" key="7">
    <source>
        <dbReference type="Proteomes" id="UP001152797"/>
    </source>
</evidence>
<proteinExistence type="inferred from homology"/>
<dbReference type="GO" id="GO:0031965">
    <property type="term" value="C:nuclear membrane"/>
    <property type="evidence" value="ECO:0007669"/>
    <property type="project" value="TreeGrafter"/>
</dbReference>
<comment type="subcellular location">
    <subcellularLocation>
        <location evidence="1">Nucleus</location>
    </subcellularLocation>
</comment>
<dbReference type="GO" id="GO:0070628">
    <property type="term" value="F:proteasome binding"/>
    <property type="evidence" value="ECO:0007669"/>
    <property type="project" value="TreeGrafter"/>
</dbReference>
<dbReference type="Proteomes" id="UP001152797">
    <property type="component" value="Unassembled WGS sequence"/>
</dbReference>
<comment type="similarity">
    <text evidence="2">Belongs to the cut8/STS1 family.</text>
</comment>
<dbReference type="InterPro" id="IPR013868">
    <property type="entry name" value="Cut8/Sts1_fam"/>
</dbReference>
<reference evidence="6" key="2">
    <citation type="submission" date="2024-04" db="EMBL/GenBank/DDBJ databases">
        <authorList>
            <person name="Chen Y."/>
            <person name="Shah S."/>
            <person name="Dougan E. K."/>
            <person name="Thang M."/>
            <person name="Chan C."/>
        </authorList>
    </citation>
    <scope>NUCLEOTIDE SEQUENCE [LARGE SCALE GENOMIC DNA]</scope>
</reference>
<dbReference type="Gene3D" id="1.20.58.1590">
    <property type="entry name" value="Tethering factor for nuclear proteasome Cut8/Sts1"/>
    <property type="match status" value="1"/>
</dbReference>
<keyword evidence="7" id="KW-1185">Reference proteome</keyword>
<dbReference type="EMBL" id="CAMXCT010000072">
    <property type="protein sequence ID" value="CAI3973402.1"/>
    <property type="molecule type" value="Genomic_DNA"/>
</dbReference>
<dbReference type="PANTHER" id="PTHR28032">
    <property type="entry name" value="FI02826P"/>
    <property type="match status" value="1"/>
</dbReference>
<feature type="region of interest" description="Disordered" evidence="4">
    <location>
        <begin position="170"/>
        <end position="189"/>
    </location>
</feature>
<evidence type="ECO:0000256" key="3">
    <source>
        <dbReference type="ARBA" id="ARBA00023242"/>
    </source>
</evidence>
<protein>
    <submittedName>
        <fullName evidence="5">Uncharacterized protein</fullName>
    </submittedName>
</protein>
<dbReference type="GO" id="GO:0071630">
    <property type="term" value="P:nuclear protein quality control by the ubiquitin-proteasome system"/>
    <property type="evidence" value="ECO:0007669"/>
    <property type="project" value="InterPro"/>
</dbReference>
<accession>A0A9P1FGW3</accession>
<gene>
    <name evidence="5" type="ORF">C1SCF055_LOCUS1910</name>
</gene>
<evidence type="ECO:0000313" key="5">
    <source>
        <dbReference type="EMBL" id="CAI3973402.1"/>
    </source>
</evidence>
<keyword evidence="3" id="KW-0539">Nucleus</keyword>
<dbReference type="EMBL" id="CAMXCT020000072">
    <property type="protein sequence ID" value="CAL1126777.1"/>
    <property type="molecule type" value="Genomic_DNA"/>
</dbReference>
<organism evidence="5">
    <name type="scientific">Cladocopium goreaui</name>
    <dbReference type="NCBI Taxonomy" id="2562237"/>
    <lineage>
        <taxon>Eukaryota</taxon>
        <taxon>Sar</taxon>
        <taxon>Alveolata</taxon>
        <taxon>Dinophyceae</taxon>
        <taxon>Suessiales</taxon>
        <taxon>Symbiodiniaceae</taxon>
        <taxon>Cladocopium</taxon>
    </lineage>
</organism>
<dbReference type="EMBL" id="CAMXCT030000072">
    <property type="protein sequence ID" value="CAL4760714.1"/>
    <property type="molecule type" value="Genomic_DNA"/>
</dbReference>
<dbReference type="GO" id="GO:0031144">
    <property type="term" value="P:proteasome localization"/>
    <property type="evidence" value="ECO:0007669"/>
    <property type="project" value="InterPro"/>
</dbReference>
<dbReference type="Pfam" id="PF08559">
    <property type="entry name" value="Cut8"/>
    <property type="match status" value="1"/>
</dbReference>
<comment type="caution">
    <text evidence="5">The sequence shown here is derived from an EMBL/GenBank/DDBJ whole genome shotgun (WGS) entry which is preliminary data.</text>
</comment>
<sequence length="189" mass="20923">MAPKRAAASADGPRAKAPKMPQLKTLTSSNKEELVKLIGVLCRKFPEVRREVQGFSPTVPLEAMLKEIQRAAAMINKKLPWDRYGRGNGDTYAYNRVRSFISAFGKVLQAHLKTVEVSGQEDKIEEFLHTCYSLVLDMHTFNDPKHNGTQSRLKTSLEKVAKKYDVQLGEGSDISDTDDASQGGLALDA</sequence>
<dbReference type="InterPro" id="IPR038422">
    <property type="entry name" value="Cut8/Sts1_sf"/>
</dbReference>
<evidence type="ECO:0000256" key="2">
    <source>
        <dbReference type="ARBA" id="ARBA00006199"/>
    </source>
</evidence>
<evidence type="ECO:0000256" key="1">
    <source>
        <dbReference type="ARBA" id="ARBA00004123"/>
    </source>
</evidence>
<dbReference type="PANTHER" id="PTHR28032:SF1">
    <property type="entry name" value="FI02826P"/>
    <property type="match status" value="1"/>
</dbReference>
<dbReference type="AlphaFoldDB" id="A0A9P1FGW3"/>
<evidence type="ECO:0000256" key="4">
    <source>
        <dbReference type="SAM" id="MobiDB-lite"/>
    </source>
</evidence>
<feature type="region of interest" description="Disordered" evidence="4">
    <location>
        <begin position="1"/>
        <end position="20"/>
    </location>
</feature>
<reference evidence="5" key="1">
    <citation type="submission" date="2022-10" db="EMBL/GenBank/DDBJ databases">
        <authorList>
            <person name="Chen Y."/>
            <person name="Dougan E. K."/>
            <person name="Chan C."/>
            <person name="Rhodes N."/>
            <person name="Thang M."/>
        </authorList>
    </citation>
    <scope>NUCLEOTIDE SEQUENCE</scope>
</reference>
<name>A0A9P1FGW3_9DINO</name>